<feature type="region of interest" description="Disordered" evidence="5">
    <location>
        <begin position="292"/>
        <end position="326"/>
    </location>
</feature>
<evidence type="ECO:0000256" key="2">
    <source>
        <dbReference type="ARBA" id="ARBA00023015"/>
    </source>
</evidence>
<keyword evidence="7" id="KW-0378">Hydrolase</keyword>
<evidence type="ECO:0000256" key="3">
    <source>
        <dbReference type="ARBA" id="ARBA00023163"/>
    </source>
</evidence>
<keyword evidence="3" id="KW-0804">Transcription</keyword>
<feature type="region of interest" description="Disordered" evidence="5">
    <location>
        <begin position="165"/>
        <end position="185"/>
    </location>
</feature>
<dbReference type="SMART" id="SM00592">
    <property type="entry name" value="BRK"/>
    <property type="match status" value="1"/>
</dbReference>
<feature type="domain" description="BRK" evidence="6">
    <location>
        <begin position="57"/>
        <end position="101"/>
    </location>
</feature>
<feature type="compositionally biased region" description="Low complexity" evidence="5">
    <location>
        <begin position="165"/>
        <end position="176"/>
    </location>
</feature>
<comment type="caution">
    <text evidence="7">The sequence shown here is derived from an EMBL/GenBank/DDBJ whole genome shotgun (WGS) entry which is preliminary data.</text>
</comment>
<proteinExistence type="predicted"/>
<keyword evidence="4" id="KW-0539">Nucleus</keyword>
<feature type="compositionally biased region" description="Polar residues" evidence="5">
    <location>
        <begin position="223"/>
        <end position="236"/>
    </location>
</feature>
<organism evidence="7 8">
    <name type="scientific">Desmophyllum pertusum</name>
    <dbReference type="NCBI Taxonomy" id="174260"/>
    <lineage>
        <taxon>Eukaryota</taxon>
        <taxon>Metazoa</taxon>
        <taxon>Cnidaria</taxon>
        <taxon>Anthozoa</taxon>
        <taxon>Hexacorallia</taxon>
        <taxon>Scleractinia</taxon>
        <taxon>Caryophylliina</taxon>
        <taxon>Caryophylliidae</taxon>
        <taxon>Desmophyllum</taxon>
    </lineage>
</organism>
<dbReference type="GO" id="GO:0005634">
    <property type="term" value="C:nucleus"/>
    <property type="evidence" value="ECO:0007669"/>
    <property type="project" value="UniProtKB-SubCell"/>
</dbReference>
<dbReference type="EMBL" id="MU827326">
    <property type="protein sequence ID" value="KAJ7356043.1"/>
    <property type="molecule type" value="Genomic_DNA"/>
</dbReference>
<evidence type="ECO:0000313" key="7">
    <source>
        <dbReference type="EMBL" id="KAJ7356043.1"/>
    </source>
</evidence>
<name>A0A9W9YKP0_9CNID</name>
<evidence type="ECO:0000256" key="5">
    <source>
        <dbReference type="SAM" id="MobiDB-lite"/>
    </source>
</evidence>
<evidence type="ECO:0000313" key="8">
    <source>
        <dbReference type="Proteomes" id="UP001163046"/>
    </source>
</evidence>
<comment type="subcellular location">
    <subcellularLocation>
        <location evidence="1">Nucleus</location>
    </subcellularLocation>
</comment>
<feature type="compositionally biased region" description="Low complexity" evidence="5">
    <location>
        <begin position="237"/>
        <end position="246"/>
    </location>
</feature>
<dbReference type="InterPro" id="IPR037259">
    <property type="entry name" value="BRK_sf"/>
</dbReference>
<dbReference type="Pfam" id="PF07533">
    <property type="entry name" value="BRK"/>
    <property type="match status" value="1"/>
</dbReference>
<dbReference type="EC" id="3.6.4.12" evidence="7"/>
<dbReference type="GO" id="GO:0016787">
    <property type="term" value="F:hydrolase activity"/>
    <property type="evidence" value="ECO:0007669"/>
    <property type="project" value="UniProtKB-KW"/>
</dbReference>
<feature type="compositionally biased region" description="Low complexity" evidence="5">
    <location>
        <begin position="303"/>
        <end position="326"/>
    </location>
</feature>
<dbReference type="Proteomes" id="UP001163046">
    <property type="component" value="Unassembled WGS sequence"/>
</dbReference>
<protein>
    <submittedName>
        <fullName evidence="7">Choline dehydrogenase 7</fullName>
        <ecNumber evidence="7">3.6.4.12</ecNumber>
    </submittedName>
</protein>
<evidence type="ECO:0000259" key="6">
    <source>
        <dbReference type="SMART" id="SM00592"/>
    </source>
</evidence>
<dbReference type="SUPFAM" id="SSF160481">
    <property type="entry name" value="BRK domain-like"/>
    <property type="match status" value="1"/>
</dbReference>
<keyword evidence="2" id="KW-0805">Transcription regulation</keyword>
<dbReference type="AlphaFoldDB" id="A0A9W9YKP0"/>
<keyword evidence="8" id="KW-1185">Reference proteome</keyword>
<gene>
    <name evidence="7" type="primary">CHD7_4</name>
    <name evidence="7" type="ORF">OS493_027440</name>
</gene>
<sequence>MEGSVNQVSVIEEATAGHARAAFPKSPHDSGTNPAFPAFAEEFKHSSLEGDSLGASTREESVAVIDKDTGRKLVGSVAPTLSNLVDWLQQNSSYDVAEESAAFVRSKGILPASLLNRLSNSARKSTPTTPTAVGGQTSHHLFGSYNELNYGASVSKSQFDSSSLSSSASLTSTAPSNTHSEPTRATFPYDSHFGNFQMPFGPFGHMPYYASYGMGMAANSQGSTSFGENAVSKQAQSPVSPSPSSSHVMFNNSYSSLYAGQQAGNGAQGYAPGMASNAFTYPLLNNGNLAASPLSSKGDLLPDSASHGSSSIGSDISSQSSPDNDC</sequence>
<dbReference type="GO" id="GO:0003678">
    <property type="term" value="F:DNA helicase activity"/>
    <property type="evidence" value="ECO:0007669"/>
    <property type="project" value="UniProtKB-EC"/>
</dbReference>
<evidence type="ECO:0000256" key="1">
    <source>
        <dbReference type="ARBA" id="ARBA00004123"/>
    </source>
</evidence>
<dbReference type="InterPro" id="IPR006576">
    <property type="entry name" value="BRK_domain"/>
</dbReference>
<dbReference type="Gene3D" id="3.40.5.120">
    <property type="match status" value="1"/>
</dbReference>
<feature type="region of interest" description="Disordered" evidence="5">
    <location>
        <begin position="223"/>
        <end position="247"/>
    </location>
</feature>
<reference evidence="7" key="1">
    <citation type="submission" date="2023-01" db="EMBL/GenBank/DDBJ databases">
        <title>Genome assembly of the deep-sea coral Lophelia pertusa.</title>
        <authorList>
            <person name="Herrera S."/>
            <person name="Cordes E."/>
        </authorList>
    </citation>
    <scope>NUCLEOTIDE SEQUENCE</scope>
    <source>
        <strain evidence="7">USNM1676648</strain>
        <tissue evidence="7">Polyp</tissue>
    </source>
</reference>
<accession>A0A9W9YKP0</accession>
<evidence type="ECO:0000256" key="4">
    <source>
        <dbReference type="ARBA" id="ARBA00023242"/>
    </source>
</evidence>